<proteinExistence type="predicted"/>
<gene>
    <name evidence="1" type="ORF">HORIV_34580</name>
</gene>
<dbReference type="EMBL" id="AP019416">
    <property type="protein sequence ID" value="BBI51037.1"/>
    <property type="molecule type" value="Genomic_DNA"/>
</dbReference>
<evidence type="ECO:0000313" key="1">
    <source>
        <dbReference type="EMBL" id="BBI51037.1"/>
    </source>
</evidence>
<accession>A0ABN5WYT1</accession>
<sequence length="55" mass="5700">MGTSEAYLVERMAEAQVLTVKLEAPKTVSRKLGLAISEGVEKAALKALGLIDAAG</sequence>
<keyword evidence="2" id="KW-1185">Reference proteome</keyword>
<dbReference type="Proteomes" id="UP000289555">
    <property type="component" value="Chromosome"/>
</dbReference>
<organism evidence="1 2">
    <name type="scientific">Vreelandella olivaria</name>
    <dbReference type="NCBI Taxonomy" id="390919"/>
    <lineage>
        <taxon>Bacteria</taxon>
        <taxon>Pseudomonadati</taxon>
        <taxon>Pseudomonadota</taxon>
        <taxon>Gammaproteobacteria</taxon>
        <taxon>Oceanospirillales</taxon>
        <taxon>Halomonadaceae</taxon>
        <taxon>Vreelandella</taxon>
    </lineage>
</organism>
<evidence type="ECO:0000313" key="2">
    <source>
        <dbReference type="Proteomes" id="UP000289555"/>
    </source>
</evidence>
<name>A0ABN5WYT1_9GAMM</name>
<protein>
    <submittedName>
        <fullName evidence="1">Uncharacterized protein</fullName>
    </submittedName>
</protein>
<reference evidence="2" key="1">
    <citation type="journal article" date="2019" name="Microbiol. Resour. Announc.">
        <title>Complete Genome Sequence of Halomonas olivaria, a Moderately Halophilic Bacterium Isolated from Olive Processing Effluents, Obtained by Nanopore Sequencing.</title>
        <authorList>
            <person name="Nagata S."/>
            <person name="Ii K.M."/>
            <person name="Tsukimi T."/>
            <person name="Miura M.C."/>
            <person name="Galipon J."/>
            <person name="Arakawa K."/>
        </authorList>
    </citation>
    <scope>NUCLEOTIDE SEQUENCE [LARGE SCALE GENOMIC DNA]</scope>
    <source>
        <strain evidence="2">TYRC17</strain>
    </source>
</reference>